<dbReference type="EMBL" id="JARJLG010000017">
    <property type="protein sequence ID" value="KAJ7773600.1"/>
    <property type="molecule type" value="Genomic_DNA"/>
</dbReference>
<dbReference type="AlphaFoldDB" id="A0AAD7JWX8"/>
<dbReference type="Pfam" id="PF13923">
    <property type="entry name" value="zf-C3HC4_2"/>
    <property type="match status" value="1"/>
</dbReference>
<evidence type="ECO:0000313" key="5">
    <source>
        <dbReference type="Proteomes" id="UP001215280"/>
    </source>
</evidence>
<feature type="domain" description="RING-type" evidence="3">
    <location>
        <begin position="407"/>
        <end position="445"/>
    </location>
</feature>
<accession>A0AAD7JWX8</accession>
<dbReference type="SUPFAM" id="SSF57850">
    <property type="entry name" value="RING/U-box"/>
    <property type="match status" value="1"/>
</dbReference>
<reference evidence="4" key="1">
    <citation type="submission" date="2023-03" db="EMBL/GenBank/DDBJ databases">
        <title>Massive genome expansion in bonnet fungi (Mycena s.s.) driven by repeated elements and novel gene families across ecological guilds.</title>
        <authorList>
            <consortium name="Lawrence Berkeley National Laboratory"/>
            <person name="Harder C.B."/>
            <person name="Miyauchi S."/>
            <person name="Viragh M."/>
            <person name="Kuo A."/>
            <person name="Thoen E."/>
            <person name="Andreopoulos B."/>
            <person name="Lu D."/>
            <person name="Skrede I."/>
            <person name="Drula E."/>
            <person name="Henrissat B."/>
            <person name="Morin E."/>
            <person name="Kohler A."/>
            <person name="Barry K."/>
            <person name="LaButti K."/>
            <person name="Morin E."/>
            <person name="Salamov A."/>
            <person name="Lipzen A."/>
            <person name="Mereny Z."/>
            <person name="Hegedus B."/>
            <person name="Baldrian P."/>
            <person name="Stursova M."/>
            <person name="Weitz H."/>
            <person name="Taylor A."/>
            <person name="Grigoriev I.V."/>
            <person name="Nagy L.G."/>
            <person name="Martin F."/>
            <person name="Kauserud H."/>
        </authorList>
    </citation>
    <scope>NUCLEOTIDE SEQUENCE</scope>
    <source>
        <strain evidence="4">CBHHK188m</strain>
    </source>
</reference>
<evidence type="ECO:0000256" key="2">
    <source>
        <dbReference type="SAM" id="MobiDB-lite"/>
    </source>
</evidence>
<gene>
    <name evidence="4" type="ORF">DFH07DRAFT_767558</name>
</gene>
<organism evidence="4 5">
    <name type="scientific">Mycena maculata</name>
    <dbReference type="NCBI Taxonomy" id="230809"/>
    <lineage>
        <taxon>Eukaryota</taxon>
        <taxon>Fungi</taxon>
        <taxon>Dikarya</taxon>
        <taxon>Basidiomycota</taxon>
        <taxon>Agaricomycotina</taxon>
        <taxon>Agaricomycetes</taxon>
        <taxon>Agaricomycetidae</taxon>
        <taxon>Agaricales</taxon>
        <taxon>Marasmiineae</taxon>
        <taxon>Mycenaceae</taxon>
        <taxon>Mycena</taxon>
    </lineage>
</organism>
<comment type="caution">
    <text evidence="4">The sequence shown here is derived from an EMBL/GenBank/DDBJ whole genome shotgun (WGS) entry which is preliminary data.</text>
</comment>
<sequence length="468" mass="51515">MQTPAPKGTSAGGGWLGGLRDIERDRQTGQISQSHLLDFHWEQFVLVANGKQNISVRARLDLAWDEMGDGGPQSPTPGARGGHWSLRLGLRRQTALTAKRGGEHPSECVVKAREHDCVPQNSGLSGGREHSSGMSSPSVGECHGAAPGFKQRWGGAARVVDIDIDERLEGEAIKAEIGRSSVAVPCLDSGVRTDVCCTCTPPMSTSGLRGSSLEDPWVFNARASSATQLSVRTTEHGRILAPVQNLAARRLNIRIGPPSTIMQLPKLQARAHAWALEETRERLRWEMQDNLFTPSVAPLAGPSRTSTTIRAARQDENHRASTGRMSTGGKRRAVPYDPNVTPPRNSSSYLRPHFRPGPVRIRRRNPAQALDFAGKRAARDHPLTTEDLYLDEIRPPPLEEPLDHHICGICLAVKSHPVSYRCGHGHCYVCIRLALETKFSCPTCSRVMFEAPFRHYDEEKSIRHDHKD</sequence>
<evidence type="ECO:0000259" key="3">
    <source>
        <dbReference type="PROSITE" id="PS50089"/>
    </source>
</evidence>
<dbReference type="GO" id="GO:0008270">
    <property type="term" value="F:zinc ion binding"/>
    <property type="evidence" value="ECO:0007669"/>
    <property type="project" value="UniProtKB-KW"/>
</dbReference>
<feature type="region of interest" description="Disordered" evidence="2">
    <location>
        <begin position="310"/>
        <end position="358"/>
    </location>
</feature>
<dbReference type="Proteomes" id="UP001215280">
    <property type="component" value="Unassembled WGS sequence"/>
</dbReference>
<keyword evidence="1" id="KW-0479">Metal-binding</keyword>
<keyword evidence="1" id="KW-0862">Zinc</keyword>
<keyword evidence="5" id="KW-1185">Reference proteome</keyword>
<dbReference type="InterPro" id="IPR013083">
    <property type="entry name" value="Znf_RING/FYVE/PHD"/>
</dbReference>
<dbReference type="SMART" id="SM00184">
    <property type="entry name" value="RING"/>
    <property type="match status" value="1"/>
</dbReference>
<evidence type="ECO:0000256" key="1">
    <source>
        <dbReference type="PROSITE-ProRule" id="PRU00175"/>
    </source>
</evidence>
<protein>
    <recommendedName>
        <fullName evidence="3">RING-type domain-containing protein</fullName>
    </recommendedName>
</protein>
<dbReference type="InterPro" id="IPR001841">
    <property type="entry name" value="Znf_RING"/>
</dbReference>
<dbReference type="Gene3D" id="3.30.40.10">
    <property type="entry name" value="Zinc/RING finger domain, C3HC4 (zinc finger)"/>
    <property type="match status" value="1"/>
</dbReference>
<evidence type="ECO:0000313" key="4">
    <source>
        <dbReference type="EMBL" id="KAJ7773600.1"/>
    </source>
</evidence>
<keyword evidence="1" id="KW-0863">Zinc-finger</keyword>
<dbReference type="PROSITE" id="PS50089">
    <property type="entry name" value="ZF_RING_2"/>
    <property type="match status" value="1"/>
</dbReference>
<name>A0AAD7JWX8_9AGAR</name>
<proteinExistence type="predicted"/>
<feature type="region of interest" description="Disordered" evidence="2">
    <location>
        <begin position="120"/>
        <end position="140"/>
    </location>
</feature>